<organism evidence="2 3">
    <name type="scientific">Labrys wisconsinensis</name>
    <dbReference type="NCBI Taxonomy" id="425677"/>
    <lineage>
        <taxon>Bacteria</taxon>
        <taxon>Pseudomonadati</taxon>
        <taxon>Pseudomonadota</taxon>
        <taxon>Alphaproteobacteria</taxon>
        <taxon>Hyphomicrobiales</taxon>
        <taxon>Xanthobacteraceae</taxon>
        <taxon>Labrys</taxon>
    </lineage>
</organism>
<gene>
    <name evidence="2" type="ORF">QO011_005635</name>
</gene>
<keyword evidence="3" id="KW-1185">Reference proteome</keyword>
<evidence type="ECO:0000313" key="3">
    <source>
        <dbReference type="Proteomes" id="UP001242480"/>
    </source>
</evidence>
<dbReference type="InterPro" id="IPR021327">
    <property type="entry name" value="DUF2934"/>
</dbReference>
<reference evidence="2 3" key="1">
    <citation type="submission" date="2023-07" db="EMBL/GenBank/DDBJ databases">
        <title>Genomic Encyclopedia of Type Strains, Phase IV (KMG-IV): sequencing the most valuable type-strain genomes for metagenomic binning, comparative biology and taxonomic classification.</title>
        <authorList>
            <person name="Goeker M."/>
        </authorList>
    </citation>
    <scope>NUCLEOTIDE SEQUENCE [LARGE SCALE GENOMIC DNA]</scope>
    <source>
        <strain evidence="2 3">DSM 19619</strain>
    </source>
</reference>
<feature type="region of interest" description="Disordered" evidence="1">
    <location>
        <begin position="48"/>
        <end position="114"/>
    </location>
</feature>
<sequence>MEERGERVRRKARELWLLDGMPEGKAQEHWYKAEDIVRTEDFDAFLANPNPGAEALANCDRLNPDPAARPIEPPPVRSKPKPRARSGAKPARDPLLPPIAPPRRHEAKLQGGLT</sequence>
<dbReference type="EMBL" id="JAUSVX010000012">
    <property type="protein sequence ID" value="MDQ0472606.1"/>
    <property type="molecule type" value="Genomic_DNA"/>
</dbReference>
<proteinExistence type="predicted"/>
<dbReference type="RefSeq" id="WP_307279652.1">
    <property type="nucleotide sequence ID" value="NZ_JAUSVX010000012.1"/>
</dbReference>
<evidence type="ECO:0000256" key="1">
    <source>
        <dbReference type="SAM" id="MobiDB-lite"/>
    </source>
</evidence>
<name>A0ABU0JGL1_9HYPH</name>
<evidence type="ECO:0000313" key="2">
    <source>
        <dbReference type="EMBL" id="MDQ0472606.1"/>
    </source>
</evidence>
<dbReference type="Proteomes" id="UP001242480">
    <property type="component" value="Unassembled WGS sequence"/>
</dbReference>
<comment type="caution">
    <text evidence="2">The sequence shown here is derived from an EMBL/GenBank/DDBJ whole genome shotgun (WGS) entry which is preliminary data.</text>
</comment>
<evidence type="ECO:0008006" key="4">
    <source>
        <dbReference type="Google" id="ProtNLM"/>
    </source>
</evidence>
<protein>
    <recommendedName>
        <fullName evidence="4">DUF2934 domain-containing protein</fullName>
    </recommendedName>
</protein>
<accession>A0ABU0JGL1</accession>
<dbReference type="Pfam" id="PF11154">
    <property type="entry name" value="DUF2934"/>
    <property type="match status" value="1"/>
</dbReference>